<comment type="caution">
    <text evidence="1">The sequence shown here is derived from an EMBL/GenBank/DDBJ whole genome shotgun (WGS) entry which is preliminary data.</text>
</comment>
<organism evidence="1 2">
    <name type="scientific">Vaccinium darrowii</name>
    <dbReference type="NCBI Taxonomy" id="229202"/>
    <lineage>
        <taxon>Eukaryota</taxon>
        <taxon>Viridiplantae</taxon>
        <taxon>Streptophyta</taxon>
        <taxon>Embryophyta</taxon>
        <taxon>Tracheophyta</taxon>
        <taxon>Spermatophyta</taxon>
        <taxon>Magnoliopsida</taxon>
        <taxon>eudicotyledons</taxon>
        <taxon>Gunneridae</taxon>
        <taxon>Pentapetalae</taxon>
        <taxon>asterids</taxon>
        <taxon>Ericales</taxon>
        <taxon>Ericaceae</taxon>
        <taxon>Vaccinioideae</taxon>
        <taxon>Vaccinieae</taxon>
        <taxon>Vaccinium</taxon>
    </lineage>
</organism>
<accession>A0ACB7YSF4</accession>
<evidence type="ECO:0000313" key="1">
    <source>
        <dbReference type="EMBL" id="KAH7856109.1"/>
    </source>
</evidence>
<protein>
    <submittedName>
        <fullName evidence="1">Uncharacterized protein</fullName>
    </submittedName>
</protein>
<evidence type="ECO:0000313" key="2">
    <source>
        <dbReference type="Proteomes" id="UP000828048"/>
    </source>
</evidence>
<dbReference type="EMBL" id="CM037161">
    <property type="protein sequence ID" value="KAH7856109.1"/>
    <property type="molecule type" value="Genomic_DNA"/>
</dbReference>
<gene>
    <name evidence="1" type="ORF">Vadar_032797</name>
</gene>
<keyword evidence="2" id="KW-1185">Reference proteome</keyword>
<dbReference type="Proteomes" id="UP000828048">
    <property type="component" value="Chromosome 11"/>
</dbReference>
<sequence length="1159" mass="133810">MKCLVPCTVVRALLSPSSFPSNFVSLHTDPWGQTQLSLSPLSSTTICFLSLTAILRVESYSLLEAEERNVTGSRVLKPKDKRQLSEVKQHLFLHGVLDDYSPWIHHGEPSQSLDQNEGDESCEEDGRDDQDENPYNDVAEMLDDLHRGTFANASLGEGASSNPPTVPEGEVAKFDRLLRDAKSELYPGCENYSKLSFLMKLLHLKTTYNCSNKYFNEQLKLFKDALPRGETLPKSYYEAKKLMRDLGLGYISIHACPNNCVLFWKENKDLQQCPNPDCQASRWKHVPGKSKKFPQKVLRYLPIKPRLQRLFMSKKTAQDMRWHKEKLFQEENKIRHPADAKAWQDFDKEHEWFARDPRNVRLGLASDGFNPYGNMSNSYSMWPVVLMPYNLPPWKCMKEQFFMMSLLIPGPESPGNDIDVYLRPLIDELKELWETGVETYDAYSGETFQLHAAVLWTINDFPAYGMLSGWSTKGKLACPICNKDTCSQTLKNGQKQCYMGHRRYLDPNHVWRRSKKFDGKQEHRSEPKILSGEDILEQLTHVANIIFGKPPNKRKRKRGEQELNWTKKSIFFELPYWRTLKLRHNLDVMHIEKNIMEILLGTLLNTEGKTKDNVKARMDLELMGIRKELHLQRAGDKFFIPHACYALALPERKKFCEWFSSIKLPDGLLPIAAHGFLRKDVNTVLSELSNFFNQLCSKTVDKVVLEQLKKDIALILCKLEMIYPPSFFVVMVHLAIHLPHEVELGGPVQYRWMYPVERFLCTLKKFVRNKARPEGSIIEAYTDKECLTFCSMYLRGIETRFNQQERNYDGCQAELGGDFSVFTQKARPLGAPTYAMLSTSDLKKVQWYVLNNCPELDALLTAHKEELERESPINVQQRQEENFASWFGKHVAHLREKGSVQSTDKLYVLGLGPDPRVTRYTGIVVNGVRFQTKEREMHRRTQNSGIVVKSEHQGEQTEFYGVLVDIIELQYCHRNRVFLFKCDWWDIGNKKTGIKKIGHLTSVNISRKWYGDDSFVLATQAEQVFYINDMKNGSTWQVVQKTCPRNLFDVSEREEKDDCDDNDEVTILNDEPYQQFVPSDANEVEQVDDRDMSPLNRTDVSSDHVDANVLLSREHSSLLDDSDVDEEDDTLIDYNTDEDSDKGDVENSDSDSDDEDETY</sequence>
<reference evidence="1 2" key="1">
    <citation type="journal article" date="2021" name="Hortic Res">
        <title>High-quality reference genome and annotation aids understanding of berry development for evergreen blueberry (Vaccinium darrowii).</title>
        <authorList>
            <person name="Yu J."/>
            <person name="Hulse-Kemp A.M."/>
            <person name="Babiker E."/>
            <person name="Staton M."/>
        </authorList>
    </citation>
    <scope>NUCLEOTIDE SEQUENCE [LARGE SCALE GENOMIC DNA]</scope>
    <source>
        <strain evidence="2">cv. NJ 8807/NJ 8810</strain>
        <tissue evidence="1">Young leaf</tissue>
    </source>
</reference>
<proteinExistence type="predicted"/>
<name>A0ACB7YSF4_9ERIC</name>